<dbReference type="AlphaFoldDB" id="A0A1G7QGK9"/>
<dbReference type="Gene3D" id="1.10.1740.10">
    <property type="match status" value="1"/>
</dbReference>
<dbReference type="Proteomes" id="UP000198748">
    <property type="component" value="Unassembled WGS sequence"/>
</dbReference>
<evidence type="ECO:0000313" key="2">
    <source>
        <dbReference type="Proteomes" id="UP000198748"/>
    </source>
</evidence>
<dbReference type="SUPFAM" id="SSF88946">
    <property type="entry name" value="Sigma2 domain of RNA polymerase sigma factors"/>
    <property type="match status" value="1"/>
</dbReference>
<dbReference type="STRING" id="659014.SAMN04487996_11445"/>
<protein>
    <submittedName>
        <fullName evidence="1">RNA polymerase sigma-70 factor, ECF subfamily</fullName>
    </submittedName>
</protein>
<reference evidence="2" key="1">
    <citation type="submission" date="2016-10" db="EMBL/GenBank/DDBJ databases">
        <authorList>
            <person name="Varghese N."/>
            <person name="Submissions S."/>
        </authorList>
    </citation>
    <scope>NUCLEOTIDE SEQUENCE [LARGE SCALE GENOMIC DNA]</scope>
    <source>
        <strain evidence="2">DSM 25329</strain>
    </source>
</reference>
<dbReference type="EMBL" id="FNAN01000014">
    <property type="protein sequence ID" value="SDF97632.1"/>
    <property type="molecule type" value="Genomic_DNA"/>
</dbReference>
<dbReference type="InterPro" id="IPR013325">
    <property type="entry name" value="RNA_pol_sigma_r2"/>
</dbReference>
<gene>
    <name evidence="1" type="ORF">SAMN04487996_11445</name>
</gene>
<sequence length="107" mass="12543">MTFPNQQILDRITQGDEAAFTQLRSYFSVAAFKFCSVLLKDEAEAEKVINSVFNKIWNERLDLRTEVNFQSYLFSSLKDQIFGEMKKYSDPVARKQYLDRIQSFHAS</sequence>
<dbReference type="GO" id="GO:0003700">
    <property type="term" value="F:DNA-binding transcription factor activity"/>
    <property type="evidence" value="ECO:0007669"/>
    <property type="project" value="InterPro"/>
</dbReference>
<name>A0A1G7QGK9_9BACT</name>
<organism evidence="1 2">
    <name type="scientific">Dyadobacter soli</name>
    <dbReference type="NCBI Taxonomy" id="659014"/>
    <lineage>
        <taxon>Bacteria</taxon>
        <taxon>Pseudomonadati</taxon>
        <taxon>Bacteroidota</taxon>
        <taxon>Cytophagia</taxon>
        <taxon>Cytophagales</taxon>
        <taxon>Spirosomataceae</taxon>
        <taxon>Dyadobacter</taxon>
    </lineage>
</organism>
<dbReference type="OrthoDB" id="655312at2"/>
<evidence type="ECO:0000313" key="1">
    <source>
        <dbReference type="EMBL" id="SDF97632.1"/>
    </source>
</evidence>
<proteinExistence type="predicted"/>
<dbReference type="GO" id="GO:0006352">
    <property type="term" value="P:DNA-templated transcription initiation"/>
    <property type="evidence" value="ECO:0007669"/>
    <property type="project" value="InterPro"/>
</dbReference>
<dbReference type="RefSeq" id="WP_090154806.1">
    <property type="nucleotide sequence ID" value="NZ_FNAN01000014.1"/>
</dbReference>
<keyword evidence="2" id="KW-1185">Reference proteome</keyword>
<accession>A0A1G7QGK9</accession>